<evidence type="ECO:0000256" key="1">
    <source>
        <dbReference type="SAM" id="Phobius"/>
    </source>
</evidence>
<name>A0A1G4QBU0_9HYPH</name>
<dbReference type="RefSeq" id="WP_091436777.1">
    <property type="nucleotide sequence ID" value="NZ_FMTP01000001.1"/>
</dbReference>
<sequence length="126" mass="13361">MAHRSFLPGARAANVIIALGAFALGWAIYVRYALLEQSSVGLACRTLETMTCETRALVIALFSQSAFGIVALVTALVQLIRPSLVMFTLALMATCMGLVIYNNSLAGVAGGLLLISFARPWRGARG</sequence>
<keyword evidence="3" id="KW-1185">Reference proteome</keyword>
<dbReference type="STRING" id="177413.SAMN05660859_1096"/>
<proteinExistence type="predicted"/>
<keyword evidence="1" id="KW-1133">Transmembrane helix</keyword>
<organism evidence="2 3">
    <name type="scientific">Ancylobacter rudongensis</name>
    <dbReference type="NCBI Taxonomy" id="177413"/>
    <lineage>
        <taxon>Bacteria</taxon>
        <taxon>Pseudomonadati</taxon>
        <taxon>Pseudomonadota</taxon>
        <taxon>Alphaproteobacteria</taxon>
        <taxon>Hyphomicrobiales</taxon>
        <taxon>Xanthobacteraceae</taxon>
        <taxon>Ancylobacter</taxon>
    </lineage>
</organism>
<keyword evidence="1" id="KW-0812">Transmembrane</keyword>
<accession>A0A1G4QBU0</accession>
<feature type="transmembrane region" description="Helical" evidence="1">
    <location>
        <begin position="56"/>
        <end position="80"/>
    </location>
</feature>
<keyword evidence="1" id="KW-0472">Membrane</keyword>
<evidence type="ECO:0000313" key="2">
    <source>
        <dbReference type="EMBL" id="SCW41937.1"/>
    </source>
</evidence>
<evidence type="ECO:0000313" key="3">
    <source>
        <dbReference type="Proteomes" id="UP000198889"/>
    </source>
</evidence>
<protein>
    <submittedName>
        <fullName evidence="2">Uncharacterized protein</fullName>
    </submittedName>
</protein>
<dbReference type="AlphaFoldDB" id="A0A1G4QBU0"/>
<dbReference type="Proteomes" id="UP000198889">
    <property type="component" value="Unassembled WGS sequence"/>
</dbReference>
<dbReference type="EMBL" id="FMTP01000001">
    <property type="protein sequence ID" value="SCW41937.1"/>
    <property type="molecule type" value="Genomic_DNA"/>
</dbReference>
<gene>
    <name evidence="2" type="ORF">SAMN05660859_1096</name>
</gene>
<feature type="transmembrane region" description="Helical" evidence="1">
    <location>
        <begin position="12"/>
        <end position="35"/>
    </location>
</feature>
<feature type="transmembrane region" description="Helical" evidence="1">
    <location>
        <begin position="86"/>
        <end position="115"/>
    </location>
</feature>
<reference evidence="3" key="1">
    <citation type="submission" date="2016-10" db="EMBL/GenBank/DDBJ databases">
        <authorList>
            <person name="Varghese N."/>
            <person name="Submissions S."/>
        </authorList>
    </citation>
    <scope>NUCLEOTIDE SEQUENCE [LARGE SCALE GENOMIC DNA]</scope>
    <source>
        <strain evidence="3">CGMCC 1.1761</strain>
    </source>
</reference>